<dbReference type="PANTHER" id="PTHR34472">
    <property type="entry name" value="SULFUR CARRIER PROTEIN THIS"/>
    <property type="match status" value="1"/>
</dbReference>
<dbReference type="NCBIfam" id="TIGR01683">
    <property type="entry name" value="thiS"/>
    <property type="match status" value="1"/>
</dbReference>
<evidence type="ECO:0000313" key="1">
    <source>
        <dbReference type="EMBL" id="ARW65065.1"/>
    </source>
</evidence>
<name>A0A1Z1MGX0_9FLOR</name>
<accession>A0A1Z1MGX0</accession>
<keyword evidence="1" id="KW-0150">Chloroplast</keyword>
<dbReference type="SUPFAM" id="SSF54285">
    <property type="entry name" value="MoaD/ThiS"/>
    <property type="match status" value="1"/>
</dbReference>
<dbReference type="EMBL" id="MF101435">
    <property type="protein sequence ID" value="ARW65065.1"/>
    <property type="molecule type" value="Genomic_DNA"/>
</dbReference>
<dbReference type="CDD" id="cd00565">
    <property type="entry name" value="Ubl_ThiS"/>
    <property type="match status" value="1"/>
</dbReference>
<dbReference type="InterPro" id="IPR012675">
    <property type="entry name" value="Beta-grasp_dom_sf"/>
</dbReference>
<dbReference type="AlphaFoldDB" id="A0A1Z1MGX0"/>
<geneLocation type="chloroplast" evidence="1"/>
<dbReference type="Pfam" id="PF02597">
    <property type="entry name" value="ThiS"/>
    <property type="match status" value="1"/>
</dbReference>
<reference evidence="1" key="1">
    <citation type="journal article" date="2017" name="J. Phycol.">
        <title>Analysis of chloroplast genomes and a supermatrix inform reclassification of the Rhodomelaceae (Rhodophyta).</title>
        <authorList>
            <person name="Diaz-Tapia P."/>
            <person name="Maggs C.A."/>
            <person name="West J.A."/>
            <person name="Verbruggen H."/>
        </authorList>
    </citation>
    <scope>NUCLEOTIDE SEQUENCE</scope>
    <source>
        <strain evidence="1">PD0001</strain>
    </source>
</reference>
<keyword evidence="1" id="KW-0934">Plastid</keyword>
<dbReference type="InterPro" id="IPR016155">
    <property type="entry name" value="Mopterin_synth/thiamin_S_b"/>
</dbReference>
<gene>
    <name evidence="1" type="primary">thiS</name>
</gene>
<sequence length="72" mass="8351">MKTQNYLTVFINGDPFNCQKSMSLLDILYYLNIDIYSVIVEYNYVVIDKRHLQNLYMNHNDSVEVISIVGGG</sequence>
<dbReference type="Gene3D" id="3.10.20.30">
    <property type="match status" value="1"/>
</dbReference>
<protein>
    <submittedName>
        <fullName evidence="1">Thiamin biosynthesis protein S</fullName>
    </submittedName>
</protein>
<organism evidence="1">
    <name type="scientific">Polysiphonia sertularioides</name>
    <dbReference type="NCBI Taxonomy" id="945028"/>
    <lineage>
        <taxon>Eukaryota</taxon>
        <taxon>Rhodophyta</taxon>
        <taxon>Florideophyceae</taxon>
        <taxon>Rhodymeniophycidae</taxon>
        <taxon>Ceramiales</taxon>
        <taxon>Rhodomelaceae</taxon>
        <taxon>Polysiphonioideae</taxon>
        <taxon>Polysiphonia</taxon>
    </lineage>
</organism>
<proteinExistence type="predicted"/>
<dbReference type="InterPro" id="IPR003749">
    <property type="entry name" value="ThiS/MoaD-like"/>
</dbReference>
<dbReference type="PANTHER" id="PTHR34472:SF1">
    <property type="entry name" value="SULFUR CARRIER PROTEIN THIS"/>
    <property type="match status" value="1"/>
</dbReference>
<dbReference type="InterPro" id="IPR010035">
    <property type="entry name" value="Thi_S"/>
</dbReference>